<protein>
    <recommendedName>
        <fullName evidence="1">RsbT co-antagonist protein RsbRD N-terminal domain-containing protein</fullName>
    </recommendedName>
</protein>
<name>A0A1J0VXA6_9NOCA</name>
<proteinExistence type="predicted"/>
<dbReference type="KEGG" id="nsl:BOX37_24955"/>
<organism evidence="2 3">
    <name type="scientific">Nocardia mangyaensis</name>
    <dbReference type="NCBI Taxonomy" id="2213200"/>
    <lineage>
        <taxon>Bacteria</taxon>
        <taxon>Bacillati</taxon>
        <taxon>Actinomycetota</taxon>
        <taxon>Actinomycetes</taxon>
        <taxon>Mycobacteriales</taxon>
        <taxon>Nocardiaceae</taxon>
        <taxon>Nocardia</taxon>
    </lineage>
</organism>
<dbReference type="Pfam" id="PF14361">
    <property type="entry name" value="RsbRD_N"/>
    <property type="match status" value="1"/>
</dbReference>
<dbReference type="EMBL" id="CP018082">
    <property type="protein sequence ID" value="APE36634.1"/>
    <property type="molecule type" value="Genomic_DNA"/>
</dbReference>
<sequence length="135" mass="14200">MPGQLVATLIDSTEALPPPHAETVGAAVTTCIAIADGMLDGRNVTSVLRDLSVAAAQWARAGTPLDAVLREVHEGVRLVVGLTFAHTPSRDRETLIDGFRVAMTIADLLCATVTQSYSAAPCDASTSSQDSIRRR</sequence>
<evidence type="ECO:0000259" key="1">
    <source>
        <dbReference type="Pfam" id="PF14361"/>
    </source>
</evidence>
<accession>A0A1J0VXA6</accession>
<dbReference type="InterPro" id="IPR025751">
    <property type="entry name" value="RsbRD_N_dom"/>
</dbReference>
<dbReference type="AlphaFoldDB" id="A0A1J0VXA6"/>
<gene>
    <name evidence="2" type="ORF">BOX37_24955</name>
</gene>
<evidence type="ECO:0000313" key="3">
    <source>
        <dbReference type="Proteomes" id="UP000183810"/>
    </source>
</evidence>
<evidence type="ECO:0000313" key="2">
    <source>
        <dbReference type="EMBL" id="APE36634.1"/>
    </source>
</evidence>
<keyword evidence="3" id="KW-1185">Reference proteome</keyword>
<feature type="domain" description="RsbT co-antagonist protein RsbRD N-terminal" evidence="1">
    <location>
        <begin position="14"/>
        <end position="120"/>
    </location>
</feature>
<dbReference type="Proteomes" id="UP000183810">
    <property type="component" value="Chromosome"/>
</dbReference>
<reference evidence="2" key="1">
    <citation type="submission" date="2016-11" db="EMBL/GenBank/DDBJ databases">
        <authorList>
            <person name="Jaros S."/>
            <person name="Januszkiewicz K."/>
            <person name="Wedrychowicz H."/>
        </authorList>
    </citation>
    <scope>NUCLEOTIDE SEQUENCE [LARGE SCALE GENOMIC DNA]</scope>
    <source>
        <strain evidence="2">Y48</strain>
    </source>
</reference>